<dbReference type="EMBL" id="NBNE01002010">
    <property type="protein sequence ID" value="OWZ11849.1"/>
    <property type="molecule type" value="Genomic_DNA"/>
</dbReference>
<feature type="transmembrane region" description="Helical" evidence="1">
    <location>
        <begin position="381"/>
        <end position="403"/>
    </location>
</feature>
<gene>
    <name evidence="2" type="ORF">PHMEG_00015067</name>
</gene>
<keyword evidence="1" id="KW-0472">Membrane</keyword>
<accession>A0A225W3S0</accession>
<dbReference type="AlphaFoldDB" id="A0A225W3S0"/>
<feature type="transmembrane region" description="Helical" evidence="1">
    <location>
        <begin position="180"/>
        <end position="201"/>
    </location>
</feature>
<feature type="transmembrane region" description="Helical" evidence="1">
    <location>
        <begin position="81"/>
        <end position="99"/>
    </location>
</feature>
<feature type="transmembrane region" description="Helical" evidence="1">
    <location>
        <begin position="424"/>
        <end position="444"/>
    </location>
</feature>
<proteinExistence type="predicted"/>
<keyword evidence="1" id="KW-0812">Transmembrane</keyword>
<evidence type="ECO:0000313" key="2">
    <source>
        <dbReference type="EMBL" id="OWZ11849.1"/>
    </source>
</evidence>
<reference evidence="3" key="1">
    <citation type="submission" date="2017-03" db="EMBL/GenBank/DDBJ databases">
        <title>Phytopthora megakarya and P. palmivora, two closely related causual agents of cacao black pod achieved similar genome size and gene model numbers by different mechanisms.</title>
        <authorList>
            <person name="Ali S."/>
            <person name="Shao J."/>
            <person name="Larry D.J."/>
            <person name="Kronmiller B."/>
            <person name="Shen D."/>
            <person name="Strem M.D."/>
            <person name="Melnick R.L."/>
            <person name="Guiltinan M.J."/>
            <person name="Tyler B.M."/>
            <person name="Meinhardt L.W."/>
            <person name="Bailey B.A."/>
        </authorList>
    </citation>
    <scope>NUCLEOTIDE SEQUENCE [LARGE SCALE GENOMIC DNA]</scope>
    <source>
        <strain evidence="3">zdho120</strain>
    </source>
</reference>
<evidence type="ECO:0008006" key="4">
    <source>
        <dbReference type="Google" id="ProtNLM"/>
    </source>
</evidence>
<feature type="transmembrane region" description="Helical" evidence="1">
    <location>
        <begin position="464"/>
        <end position="485"/>
    </location>
</feature>
<dbReference type="Proteomes" id="UP000198211">
    <property type="component" value="Unassembled WGS sequence"/>
</dbReference>
<keyword evidence="1" id="KW-1133">Transmembrane helix</keyword>
<feature type="transmembrane region" description="Helical" evidence="1">
    <location>
        <begin position="268"/>
        <end position="286"/>
    </location>
</feature>
<feature type="transmembrane region" description="Helical" evidence="1">
    <location>
        <begin position="237"/>
        <end position="256"/>
    </location>
</feature>
<evidence type="ECO:0000256" key="1">
    <source>
        <dbReference type="SAM" id="Phobius"/>
    </source>
</evidence>
<feature type="transmembrane region" description="Helical" evidence="1">
    <location>
        <begin position="42"/>
        <end position="61"/>
    </location>
</feature>
<dbReference type="OrthoDB" id="121872at2759"/>
<evidence type="ECO:0000313" key="3">
    <source>
        <dbReference type="Proteomes" id="UP000198211"/>
    </source>
</evidence>
<feature type="transmembrane region" description="Helical" evidence="1">
    <location>
        <begin position="111"/>
        <end position="137"/>
    </location>
</feature>
<name>A0A225W3S0_9STRA</name>
<protein>
    <recommendedName>
        <fullName evidence="4">Transmembrane protein</fullName>
    </recommendedName>
</protein>
<organism evidence="2 3">
    <name type="scientific">Phytophthora megakarya</name>
    <dbReference type="NCBI Taxonomy" id="4795"/>
    <lineage>
        <taxon>Eukaryota</taxon>
        <taxon>Sar</taxon>
        <taxon>Stramenopiles</taxon>
        <taxon>Oomycota</taxon>
        <taxon>Peronosporomycetes</taxon>
        <taxon>Peronosporales</taxon>
        <taxon>Peronosporaceae</taxon>
        <taxon>Phytophthora</taxon>
    </lineage>
</organism>
<feature type="transmembrane region" description="Helical" evidence="1">
    <location>
        <begin position="143"/>
        <end position="168"/>
    </location>
</feature>
<comment type="caution">
    <text evidence="2">The sequence shown here is derived from an EMBL/GenBank/DDBJ whole genome shotgun (WGS) entry which is preliminary data.</text>
</comment>
<sequence length="524" mass="59003">MVPRFWRTIVSTWYRSRISHRSEYSVERLLSFRDYLQRTSSARVLAVCAISPIPALLVTLAIDCIPLKPPSDGWRANYAVWIRQTVAMFFEALGVVLQVREVILTGTISNTNAVGIALGTAVSCVLATIVVADAWIFPIPFGYVLLLNLYVLLFSICMIVGIGPRVLANSSLLRQQIKSQLFIIANQGIVAVCYPIFSAVFNRLSATQQEVFIFVMPIIKFFTKQNIANAAASSHEYIGPIVVFSVDLFNVYYVAICMQSAKSITTTLIIIAIDSIYVFFAIRTIYKRVNPLQGNNEFSKDGYVQHLLGLLRKVRQEEHFSRPSVATKSVAHEPKVISQPNVTKSPATQLSTTLPSKSSEDIVYDALQTLFHSEYILLAKYIKFVIPILYSLYLMVLYHLPIAMYYPHTASLTFQDLMRTVDTILVYAAIEMLSFLLLLVLLWHKFGFSPLYQLAFVLETQAPALQGYLFVWTITILHLTLAHYVSRGALGGSEVFRFDSCQAVFDRDVNAARNIFHKNMALLL</sequence>
<keyword evidence="3" id="KW-1185">Reference proteome</keyword>